<accession>A0A6I9UP02</accession>
<name>A0A6I9UP02_BACDO</name>
<feature type="domain" description="DUF753" evidence="3">
    <location>
        <begin position="262"/>
        <end position="338"/>
    </location>
</feature>
<keyword evidence="1" id="KW-0812">Transmembrane</keyword>
<proteinExistence type="predicted"/>
<feature type="signal peptide" evidence="2">
    <location>
        <begin position="1"/>
        <end position="24"/>
    </location>
</feature>
<dbReference type="GeneID" id="105223099"/>
<feature type="transmembrane region" description="Helical" evidence="1">
    <location>
        <begin position="430"/>
        <end position="449"/>
    </location>
</feature>
<evidence type="ECO:0000313" key="4">
    <source>
        <dbReference type="Proteomes" id="UP001652620"/>
    </source>
</evidence>
<feature type="chain" id="PRO_5047201125" evidence="2">
    <location>
        <begin position="25"/>
        <end position="452"/>
    </location>
</feature>
<evidence type="ECO:0000256" key="2">
    <source>
        <dbReference type="SAM" id="SignalP"/>
    </source>
</evidence>
<dbReference type="Pfam" id="PF05444">
    <property type="entry name" value="DUF753"/>
    <property type="match status" value="4"/>
</dbReference>
<organism evidence="4 5">
    <name type="scientific">Bactrocera dorsalis</name>
    <name type="common">Oriental fruit fly</name>
    <name type="synonym">Dacus dorsalis</name>
    <dbReference type="NCBI Taxonomy" id="27457"/>
    <lineage>
        <taxon>Eukaryota</taxon>
        <taxon>Metazoa</taxon>
        <taxon>Ecdysozoa</taxon>
        <taxon>Arthropoda</taxon>
        <taxon>Hexapoda</taxon>
        <taxon>Insecta</taxon>
        <taxon>Pterygota</taxon>
        <taxon>Neoptera</taxon>
        <taxon>Endopterygota</taxon>
        <taxon>Diptera</taxon>
        <taxon>Brachycera</taxon>
        <taxon>Muscomorpha</taxon>
        <taxon>Tephritoidea</taxon>
        <taxon>Tephritidae</taxon>
        <taxon>Bactrocera</taxon>
        <taxon>Bactrocera</taxon>
    </lineage>
</organism>
<dbReference type="KEGG" id="bdr:105223099"/>
<evidence type="ECO:0000256" key="1">
    <source>
        <dbReference type="SAM" id="Phobius"/>
    </source>
</evidence>
<keyword evidence="1" id="KW-1133">Transmembrane helix</keyword>
<reference evidence="4" key="1">
    <citation type="submission" date="2025-05" db="UniProtKB">
        <authorList>
            <consortium name="RefSeq"/>
        </authorList>
    </citation>
    <scope>NUCLEOTIDE SEQUENCE [LARGE SCALE GENOMIC DNA]</scope>
</reference>
<feature type="domain" description="DUF753" evidence="3">
    <location>
        <begin position="179"/>
        <end position="251"/>
    </location>
</feature>
<dbReference type="InParanoid" id="A0A6I9UP02"/>
<evidence type="ECO:0000313" key="5">
    <source>
        <dbReference type="RefSeq" id="XP_011199023.2"/>
    </source>
</evidence>
<protein>
    <submittedName>
        <fullName evidence="5">Proprotein convertase subtilisin/kexin type 5</fullName>
    </submittedName>
</protein>
<reference evidence="5" key="2">
    <citation type="submission" date="2025-08" db="UniProtKB">
        <authorList>
            <consortium name="RefSeq"/>
        </authorList>
    </citation>
    <scope>IDENTIFICATION</scope>
    <source>
        <tissue evidence="5">Adult</tissue>
    </source>
</reference>
<keyword evidence="2" id="KW-0732">Signal</keyword>
<dbReference type="Proteomes" id="UP001652620">
    <property type="component" value="Chromosome 1"/>
</dbReference>
<feature type="domain" description="DUF753" evidence="3">
    <location>
        <begin position="346"/>
        <end position="425"/>
    </location>
</feature>
<keyword evidence="1" id="KW-0472">Membrane</keyword>
<evidence type="ECO:0000259" key="3">
    <source>
        <dbReference type="Pfam" id="PF05444"/>
    </source>
</evidence>
<sequence>MMWHNNKLFITIFAISLLRSYVAAQDTNINCYSCYDADSCLKNLEATDINTCKANTCYTQINANLTISRGCLDDDKEVAACTAPSCVSCSGSEKCNNLNVCKSCNSDDDPTCAQTDASALNNVICEKADSKCMIRVLEKKTERGCVTDEIEKTCTDEKTCQMCTGGACNVGIFPEDRLTCFQCNDTVAACANAQASSGALPCTQYVANDSCYMYGSDETHVTRGCTSDVGEQNKCATDEEKCRTCNANACNSYGYQTEQLLECIQCSDNNLCPWGHETSTAKSCEKQILYSAEGKCYTRTFENGTVTRGCFYDLDDADQKVCEAGTNCTTCTTANGCNNADTQNFTCIRCRSDENDKCRYKSKEIAGEKCRNLVQSNEDMKCFTGVWRTNLLIRGCLIDLEDRDQYICNDSENNSCQICNSTNCNNEPSGAAYFLLTNGLLPAVLFALWRMK</sequence>
<dbReference type="InterPro" id="IPR008472">
    <property type="entry name" value="DUF753"/>
</dbReference>
<feature type="domain" description="DUF753" evidence="3">
    <location>
        <begin position="100"/>
        <end position="169"/>
    </location>
</feature>
<dbReference type="PANTHER" id="PTHR21721">
    <property type="entry name" value="GH09876P-RELATED"/>
    <property type="match status" value="1"/>
</dbReference>
<dbReference type="RefSeq" id="XP_011199023.2">
    <property type="nucleotide sequence ID" value="XM_011200721.4"/>
</dbReference>
<keyword evidence="4" id="KW-1185">Reference proteome</keyword>
<gene>
    <name evidence="5" type="primary">LOC105223099</name>
</gene>
<dbReference type="AlphaFoldDB" id="A0A6I9UP02"/>
<dbReference type="OrthoDB" id="7979834at2759"/>